<evidence type="ECO:0000259" key="6">
    <source>
        <dbReference type="Pfam" id="PF04542"/>
    </source>
</evidence>
<dbReference type="InterPro" id="IPR000943">
    <property type="entry name" value="RNA_pol_sigma70"/>
</dbReference>
<evidence type="ECO:0000256" key="3">
    <source>
        <dbReference type="ARBA" id="ARBA00023082"/>
    </source>
</evidence>
<dbReference type="InterPro" id="IPR050813">
    <property type="entry name" value="Sigma-70_Factor"/>
</dbReference>
<dbReference type="GO" id="GO:0006352">
    <property type="term" value="P:DNA-templated transcription initiation"/>
    <property type="evidence" value="ECO:0007669"/>
    <property type="project" value="InterPro"/>
</dbReference>
<dbReference type="InterPro" id="IPR007630">
    <property type="entry name" value="RNA_pol_sigma70_r4"/>
</dbReference>
<accession>A0A240EGB9</accession>
<dbReference type="GO" id="GO:0016987">
    <property type="term" value="F:sigma factor activity"/>
    <property type="evidence" value="ECO:0007669"/>
    <property type="project" value="UniProtKB-KW"/>
</dbReference>
<keyword evidence="2" id="KW-0805">Transcription regulation</keyword>
<evidence type="ECO:0000256" key="1">
    <source>
        <dbReference type="ARBA" id="ARBA00007788"/>
    </source>
</evidence>
<dbReference type="InterPro" id="IPR013324">
    <property type="entry name" value="RNA_pol_sigma_r3/r4-like"/>
</dbReference>
<keyword evidence="9" id="KW-1185">Reference proteome</keyword>
<feature type="domain" description="RNA polymerase sigma-70 region 2" evidence="6">
    <location>
        <begin position="41"/>
        <end position="105"/>
    </location>
</feature>
<name>A0A240EGB9_9VIBR</name>
<dbReference type="PANTHER" id="PTHR30376:SF3">
    <property type="entry name" value="RNA POLYMERASE SIGMA FACTOR RPOH"/>
    <property type="match status" value="1"/>
</dbReference>
<dbReference type="SUPFAM" id="SSF88946">
    <property type="entry name" value="Sigma2 domain of RNA polymerase sigma factors"/>
    <property type="match status" value="1"/>
</dbReference>
<dbReference type="NCBIfam" id="TIGR02937">
    <property type="entry name" value="sigma70-ECF"/>
    <property type="match status" value="1"/>
</dbReference>
<gene>
    <name evidence="8" type="primary">rpoS_3</name>
    <name evidence="8" type="ORF">VTH8203_01352</name>
</gene>
<feature type="domain" description="RNA polymerase sigma-70 region 4" evidence="7">
    <location>
        <begin position="217"/>
        <end position="268"/>
    </location>
</feature>
<dbReference type="GO" id="GO:0003677">
    <property type="term" value="F:DNA binding"/>
    <property type="evidence" value="ECO:0007669"/>
    <property type="project" value="UniProtKB-KW"/>
</dbReference>
<dbReference type="RefSeq" id="WP_096992981.1">
    <property type="nucleotide sequence ID" value="NZ_JBHSII010000006.1"/>
</dbReference>
<dbReference type="InterPro" id="IPR013325">
    <property type="entry name" value="RNA_pol_sigma_r2"/>
</dbReference>
<dbReference type="InterPro" id="IPR007627">
    <property type="entry name" value="RNA_pol_sigma70_r2"/>
</dbReference>
<dbReference type="SUPFAM" id="SSF88659">
    <property type="entry name" value="Sigma3 and sigma4 domains of RNA polymerase sigma factors"/>
    <property type="match status" value="1"/>
</dbReference>
<dbReference type="PANTHER" id="PTHR30376">
    <property type="entry name" value="SIGMA FACTOR RPOH HEAT SHOCK RELATED"/>
    <property type="match status" value="1"/>
</dbReference>
<dbReference type="Gene3D" id="1.10.10.10">
    <property type="entry name" value="Winged helix-like DNA-binding domain superfamily/Winged helix DNA-binding domain"/>
    <property type="match status" value="1"/>
</dbReference>
<sequence>MQGIDIYRNEVAKLSVLSREDEEALYPALVVGKKDAQHKLINANIRIAIKYANMYSRRYPQLEYEELLSESNLGLVEAVKSFNPSAGNRFSTYAVYWITKYLERHCVSNTFHVTVSTRIYYKAVHYHSWLAKQRVCLRTVTPELKKQAQKELGITNKSLHEIETYLIQHRNDSNQDSLEWVKDNFSFLDNEPKGSYDNESVESSIDSHRINKTVDEAFDNLKPLEAEVMSRLFGLKHEKGTTKQIAEEVGITSRRVKSTRLDALKKLKRQVLSSL</sequence>
<protein>
    <submittedName>
        <fullName evidence="8">RNA polymerase sigma factor RpoS</fullName>
    </submittedName>
</protein>
<dbReference type="PRINTS" id="PR00046">
    <property type="entry name" value="SIGMA70FCT"/>
</dbReference>
<dbReference type="AlphaFoldDB" id="A0A240EGB9"/>
<evidence type="ECO:0000256" key="4">
    <source>
        <dbReference type="ARBA" id="ARBA00023125"/>
    </source>
</evidence>
<evidence type="ECO:0000256" key="2">
    <source>
        <dbReference type="ARBA" id="ARBA00023015"/>
    </source>
</evidence>
<evidence type="ECO:0000313" key="9">
    <source>
        <dbReference type="Proteomes" id="UP000219336"/>
    </source>
</evidence>
<organism evidence="8 9">
    <name type="scientific">Vibrio thalassae</name>
    <dbReference type="NCBI Taxonomy" id="1243014"/>
    <lineage>
        <taxon>Bacteria</taxon>
        <taxon>Pseudomonadati</taxon>
        <taxon>Pseudomonadota</taxon>
        <taxon>Gammaproteobacteria</taxon>
        <taxon>Vibrionales</taxon>
        <taxon>Vibrionaceae</taxon>
        <taxon>Vibrio</taxon>
    </lineage>
</organism>
<reference evidence="9" key="1">
    <citation type="submission" date="2016-06" db="EMBL/GenBank/DDBJ databases">
        <authorList>
            <person name="Rodrigo-Torres L."/>
            <person name="Arahal R.D."/>
            <person name="Lucena T."/>
        </authorList>
    </citation>
    <scope>NUCLEOTIDE SEQUENCE [LARGE SCALE GENOMIC DNA]</scope>
    <source>
        <strain evidence="9">CECT8203</strain>
    </source>
</reference>
<evidence type="ECO:0000256" key="5">
    <source>
        <dbReference type="ARBA" id="ARBA00023163"/>
    </source>
</evidence>
<dbReference type="Gene3D" id="1.20.120.1810">
    <property type="match status" value="1"/>
</dbReference>
<dbReference type="EMBL" id="OANU01000012">
    <property type="protein sequence ID" value="SNX47737.1"/>
    <property type="molecule type" value="Genomic_DNA"/>
</dbReference>
<keyword evidence="4" id="KW-0238">DNA-binding</keyword>
<comment type="similarity">
    <text evidence="1">Belongs to the sigma-70 factor family.</text>
</comment>
<dbReference type="Pfam" id="PF04542">
    <property type="entry name" value="Sigma70_r2"/>
    <property type="match status" value="1"/>
</dbReference>
<keyword evidence="5" id="KW-0804">Transcription</keyword>
<evidence type="ECO:0000313" key="8">
    <source>
        <dbReference type="EMBL" id="SNX47737.1"/>
    </source>
</evidence>
<keyword evidence="3" id="KW-0731">Sigma factor</keyword>
<dbReference type="Proteomes" id="UP000219336">
    <property type="component" value="Unassembled WGS sequence"/>
</dbReference>
<dbReference type="InterPro" id="IPR036388">
    <property type="entry name" value="WH-like_DNA-bd_sf"/>
</dbReference>
<proteinExistence type="inferred from homology"/>
<dbReference type="InterPro" id="IPR014284">
    <property type="entry name" value="RNA_pol_sigma-70_dom"/>
</dbReference>
<dbReference type="Pfam" id="PF04545">
    <property type="entry name" value="Sigma70_r4"/>
    <property type="match status" value="1"/>
</dbReference>
<evidence type="ECO:0000259" key="7">
    <source>
        <dbReference type="Pfam" id="PF04545"/>
    </source>
</evidence>